<comment type="caution">
    <text evidence="3">The sequence shown here is derived from an EMBL/GenBank/DDBJ whole genome shotgun (WGS) entry which is preliminary data.</text>
</comment>
<keyword evidence="2" id="KW-0472">Membrane</keyword>
<dbReference type="RefSeq" id="WP_270685484.1">
    <property type="nucleotide sequence ID" value="NZ_JAQFWQ010000023.1"/>
</dbReference>
<evidence type="ECO:0000313" key="3">
    <source>
        <dbReference type="EMBL" id="MDA2811030.1"/>
    </source>
</evidence>
<dbReference type="EMBL" id="JAQFWQ010000023">
    <property type="protein sequence ID" value="MDA2811030.1"/>
    <property type="molecule type" value="Genomic_DNA"/>
</dbReference>
<feature type="transmembrane region" description="Helical" evidence="2">
    <location>
        <begin position="117"/>
        <end position="135"/>
    </location>
</feature>
<sequence length="221" mass="21969">MADLSPLRAARAAVFTAVCVGIGAAGHAATSGHGIPTGGLLAAALPVFGLAYAGTARERGFGTVAAWLGWIQLALHTLFALAQSPGGHHGADPAAAGAPAVSAGAVAEAGSSVLTGGVPMLLAHVAATAVAAWWLRRGEAAAFALVRYARALFDRVVLPVVPDPPILPARAVPVPTSAVRALYPAPLLHSVRRRGPPSGPPTGPPGALDDARSASHLLMAA</sequence>
<keyword evidence="2" id="KW-1133">Transmembrane helix</keyword>
<evidence type="ECO:0000256" key="1">
    <source>
        <dbReference type="SAM" id="MobiDB-lite"/>
    </source>
</evidence>
<gene>
    <name evidence="3" type="ORF">O4J56_10315</name>
</gene>
<organism evidence="3 4">
    <name type="scientific">Nocardiopsis endophytica</name>
    <dbReference type="NCBI Taxonomy" id="3018445"/>
    <lineage>
        <taxon>Bacteria</taxon>
        <taxon>Bacillati</taxon>
        <taxon>Actinomycetota</taxon>
        <taxon>Actinomycetes</taxon>
        <taxon>Streptosporangiales</taxon>
        <taxon>Nocardiopsidaceae</taxon>
        <taxon>Nocardiopsis</taxon>
    </lineage>
</organism>
<evidence type="ECO:0000313" key="4">
    <source>
        <dbReference type="Proteomes" id="UP001527866"/>
    </source>
</evidence>
<feature type="transmembrane region" description="Helical" evidence="2">
    <location>
        <begin position="12"/>
        <end position="29"/>
    </location>
</feature>
<accession>A0ABT4U260</accession>
<reference evidence="3 4" key="1">
    <citation type="submission" date="2023-01" db="EMBL/GenBank/DDBJ databases">
        <title>Draft genome sequence of Nocardiopsis sp. RSe5-2 isolated from halophytes.</title>
        <authorList>
            <person name="Duangmal K."/>
            <person name="Chantavorakit T."/>
        </authorList>
    </citation>
    <scope>NUCLEOTIDE SEQUENCE [LARGE SCALE GENOMIC DNA]</scope>
    <source>
        <strain evidence="3 4">RSe5-2</strain>
    </source>
</reference>
<feature type="region of interest" description="Disordered" evidence="1">
    <location>
        <begin position="190"/>
        <end position="210"/>
    </location>
</feature>
<feature type="transmembrane region" description="Helical" evidence="2">
    <location>
        <begin position="35"/>
        <end position="54"/>
    </location>
</feature>
<evidence type="ECO:0008006" key="5">
    <source>
        <dbReference type="Google" id="ProtNLM"/>
    </source>
</evidence>
<feature type="transmembrane region" description="Helical" evidence="2">
    <location>
        <begin position="61"/>
        <end position="82"/>
    </location>
</feature>
<evidence type="ECO:0000256" key="2">
    <source>
        <dbReference type="SAM" id="Phobius"/>
    </source>
</evidence>
<keyword evidence="2" id="KW-0812">Transmembrane</keyword>
<dbReference type="Proteomes" id="UP001527866">
    <property type="component" value="Unassembled WGS sequence"/>
</dbReference>
<proteinExistence type="predicted"/>
<name>A0ABT4U260_9ACTN</name>
<keyword evidence="4" id="KW-1185">Reference proteome</keyword>
<protein>
    <recommendedName>
        <fullName evidence="5">MFS transporter</fullName>
    </recommendedName>
</protein>